<keyword evidence="3" id="KW-0996">Nickel insertion</keyword>
<evidence type="ECO:0000256" key="2">
    <source>
        <dbReference type="ARBA" id="ARBA00022741"/>
    </source>
</evidence>
<accession>A0ABM8N958</accession>
<evidence type="ECO:0000259" key="6">
    <source>
        <dbReference type="Pfam" id="PF02492"/>
    </source>
</evidence>
<evidence type="ECO:0000256" key="5">
    <source>
        <dbReference type="ARBA" id="ARBA00023186"/>
    </source>
</evidence>
<dbReference type="Pfam" id="PF02492">
    <property type="entry name" value="cobW"/>
    <property type="match status" value="1"/>
</dbReference>
<evidence type="ECO:0000313" key="7">
    <source>
        <dbReference type="EMBL" id="CAD6509239.1"/>
    </source>
</evidence>
<dbReference type="RefSeq" id="WP_407945454.1">
    <property type="nucleotide sequence ID" value="NZ_CAJHCQ010000001.1"/>
</dbReference>
<evidence type="ECO:0000256" key="3">
    <source>
        <dbReference type="ARBA" id="ARBA00022988"/>
    </source>
</evidence>
<keyword evidence="4" id="KW-0342">GTP-binding</keyword>
<dbReference type="InterPro" id="IPR027417">
    <property type="entry name" value="P-loop_NTPase"/>
</dbReference>
<comment type="similarity">
    <text evidence="1">Belongs to the SIMIBI class G3E GTPase family. UreG subfamily.</text>
</comment>
<keyword evidence="8" id="KW-1185">Reference proteome</keyword>
<proteinExistence type="inferred from homology"/>
<dbReference type="EMBL" id="CAJHCQ010000001">
    <property type="protein sequence ID" value="CAD6509239.1"/>
    <property type="molecule type" value="Genomic_DNA"/>
</dbReference>
<evidence type="ECO:0000313" key="8">
    <source>
        <dbReference type="Proteomes" id="UP000656319"/>
    </source>
</evidence>
<evidence type="ECO:0000256" key="4">
    <source>
        <dbReference type="ARBA" id="ARBA00023134"/>
    </source>
</evidence>
<sequence length="84" mass="8824">MGALGAEVSDLTIYVIGVAGGKKIPRKGGRGIMQSDLFVINKADLAPLAGLDQIVAFIEKKGTRIERATGANRSELSMTRAPLV</sequence>
<dbReference type="InterPro" id="IPR003495">
    <property type="entry name" value="CobW/HypB/UreG_nucleotide-bd"/>
</dbReference>
<dbReference type="PANTHER" id="PTHR31715:SF0">
    <property type="entry name" value="UREASE ACCESSORY PROTEIN G"/>
    <property type="match status" value="1"/>
</dbReference>
<dbReference type="Proteomes" id="UP000656319">
    <property type="component" value="Unassembled WGS sequence"/>
</dbReference>
<comment type="caution">
    <text evidence="7">The sequence shown here is derived from an EMBL/GenBank/DDBJ whole genome shotgun (WGS) entry which is preliminary data.</text>
</comment>
<organism evidence="7 8">
    <name type="scientific">Paraburkholderia hiiakae</name>
    <dbReference type="NCBI Taxonomy" id="1081782"/>
    <lineage>
        <taxon>Bacteria</taxon>
        <taxon>Pseudomonadati</taxon>
        <taxon>Pseudomonadota</taxon>
        <taxon>Betaproteobacteria</taxon>
        <taxon>Burkholderiales</taxon>
        <taxon>Burkholderiaceae</taxon>
        <taxon>Paraburkholderia</taxon>
    </lineage>
</organism>
<reference evidence="7 8" key="1">
    <citation type="submission" date="2020-10" db="EMBL/GenBank/DDBJ databases">
        <authorList>
            <person name="Peeters C."/>
        </authorList>
    </citation>
    <scope>NUCLEOTIDE SEQUENCE [LARGE SCALE GENOMIC DNA]</scope>
    <source>
        <strain evidence="7 8">LMG 27952</strain>
    </source>
</reference>
<dbReference type="PANTHER" id="PTHR31715">
    <property type="entry name" value="UREASE ACCESSORY PROTEIN G"/>
    <property type="match status" value="1"/>
</dbReference>
<gene>
    <name evidence="7" type="primary">ureG_2</name>
    <name evidence="7" type="ORF">LMG27952_00258</name>
</gene>
<evidence type="ECO:0000256" key="1">
    <source>
        <dbReference type="ARBA" id="ARBA00005732"/>
    </source>
</evidence>
<keyword evidence="2" id="KW-0547">Nucleotide-binding</keyword>
<dbReference type="InterPro" id="IPR004400">
    <property type="entry name" value="UreG"/>
</dbReference>
<name>A0ABM8N958_9BURK</name>
<feature type="domain" description="CobW/HypB/UreG nucleotide-binding" evidence="6">
    <location>
        <begin position="8"/>
        <end position="53"/>
    </location>
</feature>
<protein>
    <submittedName>
        <fullName evidence="7">Urease accessory protein UreG</fullName>
    </submittedName>
</protein>
<keyword evidence="5" id="KW-0143">Chaperone</keyword>
<dbReference type="Gene3D" id="3.40.50.300">
    <property type="entry name" value="P-loop containing nucleotide triphosphate hydrolases"/>
    <property type="match status" value="1"/>
</dbReference>